<dbReference type="Pfam" id="PF01548">
    <property type="entry name" value="DEDD_Tnp_IS110"/>
    <property type="match status" value="1"/>
</dbReference>
<evidence type="ECO:0000313" key="4">
    <source>
        <dbReference type="Proteomes" id="UP000605253"/>
    </source>
</evidence>
<feature type="domain" description="Transposase IS116/IS110/IS902 C-terminal" evidence="2">
    <location>
        <begin position="214"/>
        <end position="289"/>
    </location>
</feature>
<dbReference type="NCBIfam" id="NF033542">
    <property type="entry name" value="transpos_IS110"/>
    <property type="match status" value="1"/>
</dbReference>
<dbReference type="InterPro" id="IPR003346">
    <property type="entry name" value="Transposase_20"/>
</dbReference>
<gene>
    <name evidence="3" type="primary">tnpA</name>
    <name evidence="3" type="ORF">GCM10011365_25940</name>
</gene>
<dbReference type="AlphaFoldDB" id="A0A917CZ71"/>
<comment type="caution">
    <text evidence="3">The sequence shown here is derived from an EMBL/GenBank/DDBJ whole genome shotgun (WGS) entry which is preliminary data.</text>
</comment>
<accession>A0A917CZ71</accession>
<dbReference type="GO" id="GO:0004803">
    <property type="term" value="F:transposase activity"/>
    <property type="evidence" value="ECO:0007669"/>
    <property type="project" value="InterPro"/>
</dbReference>
<evidence type="ECO:0000259" key="1">
    <source>
        <dbReference type="Pfam" id="PF01548"/>
    </source>
</evidence>
<dbReference type="InterPro" id="IPR002525">
    <property type="entry name" value="Transp_IS110-like_N"/>
</dbReference>
<dbReference type="RefSeq" id="WP_188366202.1">
    <property type="nucleotide sequence ID" value="NZ_BMEO01000035.1"/>
</dbReference>
<dbReference type="Proteomes" id="UP000605253">
    <property type="component" value="Unassembled WGS sequence"/>
</dbReference>
<reference evidence="3" key="1">
    <citation type="journal article" date="2014" name="Int. J. Syst. Evol. Microbiol.">
        <title>Complete genome sequence of Corynebacterium casei LMG S-19264T (=DSM 44701T), isolated from a smear-ripened cheese.</title>
        <authorList>
            <consortium name="US DOE Joint Genome Institute (JGI-PGF)"/>
            <person name="Walter F."/>
            <person name="Albersmeier A."/>
            <person name="Kalinowski J."/>
            <person name="Ruckert C."/>
        </authorList>
    </citation>
    <scope>NUCLEOTIDE SEQUENCE</scope>
    <source>
        <strain evidence="3">CGMCC 1.12181</strain>
    </source>
</reference>
<dbReference type="PANTHER" id="PTHR33055">
    <property type="entry name" value="TRANSPOSASE FOR INSERTION SEQUENCE ELEMENT IS1111A"/>
    <property type="match status" value="1"/>
</dbReference>
<reference evidence="3" key="2">
    <citation type="submission" date="2020-09" db="EMBL/GenBank/DDBJ databases">
        <authorList>
            <person name="Sun Q."/>
            <person name="Zhou Y."/>
        </authorList>
    </citation>
    <scope>NUCLEOTIDE SEQUENCE</scope>
    <source>
        <strain evidence="3">CGMCC 1.12181</strain>
    </source>
</reference>
<feature type="domain" description="Transposase IS110-like N-terminal" evidence="1">
    <location>
        <begin position="9"/>
        <end position="147"/>
    </location>
</feature>
<proteinExistence type="predicted"/>
<keyword evidence="4" id="KW-1185">Reference proteome</keyword>
<protein>
    <submittedName>
        <fullName evidence="3">IS110 family transposase</fullName>
    </submittedName>
</protein>
<dbReference type="GO" id="GO:0006313">
    <property type="term" value="P:DNA transposition"/>
    <property type="evidence" value="ECO:0007669"/>
    <property type="project" value="InterPro"/>
</dbReference>
<sequence>MKHCKLLSIDLAKTVFQLCGMDLNNHVILNKKVTRRKLVESVLQVKPDAIVMESCYSANHWGRQFQALGFKVKLIPPQHVKPFVKGNKNDHHDAVAICEASLRPNIHFVPVKTFEQQDLQAMHRIRQRLIRDRTSLVNQTRGLLSEYGIIMTRSYHVMKTQLPLIIEDMSNQLSFLMREMLNDMLDELRISNHKIEVIEQKIEQTAAAHPQYQPIMQIPGIGLITASAILAQVGDAKQFKSARGFAAWLGLTPKHQASGTKIVNQGMSKRGDRYLRTLLIHGGRIVLSTFKQDCTLKRFAKQVEQRRGKHKAVVATAHKMARIIWAVLNKGQAYNPEYTLTQK</sequence>
<evidence type="ECO:0000259" key="2">
    <source>
        <dbReference type="Pfam" id="PF02371"/>
    </source>
</evidence>
<name>A0A917CZ71_9GAMM</name>
<dbReference type="EMBL" id="BMEO01000035">
    <property type="protein sequence ID" value="GGG03637.1"/>
    <property type="molecule type" value="Genomic_DNA"/>
</dbReference>
<dbReference type="InterPro" id="IPR047650">
    <property type="entry name" value="Transpos_IS110"/>
</dbReference>
<organism evidence="3 4">
    <name type="scientific">Marinicella pacifica</name>
    <dbReference type="NCBI Taxonomy" id="1171543"/>
    <lineage>
        <taxon>Bacteria</taxon>
        <taxon>Pseudomonadati</taxon>
        <taxon>Pseudomonadota</taxon>
        <taxon>Gammaproteobacteria</taxon>
        <taxon>Lysobacterales</taxon>
        <taxon>Marinicellaceae</taxon>
        <taxon>Marinicella</taxon>
    </lineage>
</organism>
<dbReference type="Pfam" id="PF02371">
    <property type="entry name" value="Transposase_20"/>
    <property type="match status" value="1"/>
</dbReference>
<dbReference type="GO" id="GO:0003677">
    <property type="term" value="F:DNA binding"/>
    <property type="evidence" value="ECO:0007669"/>
    <property type="project" value="InterPro"/>
</dbReference>
<evidence type="ECO:0000313" key="3">
    <source>
        <dbReference type="EMBL" id="GGG03637.1"/>
    </source>
</evidence>
<dbReference type="PANTHER" id="PTHR33055:SF3">
    <property type="entry name" value="PUTATIVE TRANSPOSASE FOR IS117-RELATED"/>
    <property type="match status" value="1"/>
</dbReference>